<evidence type="ECO:0000256" key="2">
    <source>
        <dbReference type="ARBA" id="ARBA00002714"/>
    </source>
</evidence>
<evidence type="ECO:0000256" key="9">
    <source>
        <dbReference type="ARBA" id="ARBA00019357"/>
    </source>
</evidence>
<dbReference type="EC" id="6.3.2.12" evidence="7"/>
<comment type="catalytic activity">
    <reaction evidence="20">
        <text>10-formyltetrahydrofolyl-(gamma-L-Glu)(n) + L-glutamate + ATP = 10-formyltetrahydrofolyl-(gamma-L-Glu)(n+1) + ADP + phosphate + H(+)</text>
        <dbReference type="Rhea" id="RHEA:51904"/>
        <dbReference type="Rhea" id="RHEA-COMP:13088"/>
        <dbReference type="Rhea" id="RHEA-COMP:14300"/>
        <dbReference type="ChEBI" id="CHEBI:15378"/>
        <dbReference type="ChEBI" id="CHEBI:29985"/>
        <dbReference type="ChEBI" id="CHEBI:30616"/>
        <dbReference type="ChEBI" id="CHEBI:43474"/>
        <dbReference type="ChEBI" id="CHEBI:134413"/>
        <dbReference type="ChEBI" id="CHEBI:456216"/>
        <dbReference type="EC" id="6.3.2.17"/>
    </reaction>
</comment>
<dbReference type="InterPro" id="IPR036615">
    <property type="entry name" value="Mur_ligase_C_dom_sf"/>
</dbReference>
<evidence type="ECO:0000256" key="18">
    <source>
        <dbReference type="ARBA" id="ARBA00032510"/>
    </source>
</evidence>
<evidence type="ECO:0000256" key="7">
    <source>
        <dbReference type="ARBA" id="ARBA00013023"/>
    </source>
</evidence>
<dbReference type="NCBIfam" id="NF008101">
    <property type="entry name" value="PRK10846.1"/>
    <property type="match status" value="1"/>
</dbReference>
<dbReference type="EMBL" id="SMDC01000014">
    <property type="protein sequence ID" value="TCW33377.1"/>
    <property type="molecule type" value="Genomic_DNA"/>
</dbReference>
<dbReference type="SUPFAM" id="SSF53623">
    <property type="entry name" value="MurD-like peptide ligases, catalytic domain"/>
    <property type="match status" value="1"/>
</dbReference>
<evidence type="ECO:0000256" key="15">
    <source>
        <dbReference type="ARBA" id="ARBA00022909"/>
    </source>
</evidence>
<dbReference type="EC" id="6.3.2.17" evidence="8"/>
<evidence type="ECO:0000256" key="12">
    <source>
        <dbReference type="ARBA" id="ARBA00022741"/>
    </source>
</evidence>
<evidence type="ECO:0000313" key="26">
    <source>
        <dbReference type="EMBL" id="TCW33377.1"/>
    </source>
</evidence>
<dbReference type="UniPathway" id="UPA00077">
    <property type="reaction ID" value="UER00157"/>
</dbReference>
<evidence type="ECO:0000256" key="3">
    <source>
        <dbReference type="ARBA" id="ARBA00004799"/>
    </source>
</evidence>
<evidence type="ECO:0000256" key="4">
    <source>
        <dbReference type="ARBA" id="ARBA00005150"/>
    </source>
</evidence>
<protein>
    <recommendedName>
        <fullName evidence="9">Dihydrofolate synthase/folylpolyglutamate synthase</fullName>
        <ecNumber evidence="7">6.3.2.12</ecNumber>
        <ecNumber evidence="8">6.3.2.17</ecNumber>
    </recommendedName>
    <alternativeName>
        <fullName evidence="18">Folylpoly-gamma-glutamate synthetase-dihydrofolate synthetase</fullName>
    </alternativeName>
    <alternativeName>
        <fullName evidence="16">Folylpolyglutamate synthetase</fullName>
    </alternativeName>
    <alternativeName>
        <fullName evidence="17">Tetrahydrofolylpolyglutamate synthase</fullName>
    </alternativeName>
</protein>
<evidence type="ECO:0000259" key="24">
    <source>
        <dbReference type="Pfam" id="PF02875"/>
    </source>
</evidence>
<dbReference type="GO" id="GO:0005737">
    <property type="term" value="C:cytoplasm"/>
    <property type="evidence" value="ECO:0007669"/>
    <property type="project" value="TreeGrafter"/>
</dbReference>
<dbReference type="GO" id="GO:0046872">
    <property type="term" value="F:metal ion binding"/>
    <property type="evidence" value="ECO:0007669"/>
    <property type="project" value="UniProtKB-KW"/>
</dbReference>
<accession>A0A4V2W939</accession>
<comment type="pathway">
    <text evidence="4">Cofactor biosynthesis; tetrahydrofolylpolyglutamate biosynthesis.</text>
</comment>
<dbReference type="PANTHER" id="PTHR11136:SF0">
    <property type="entry name" value="DIHYDROFOLATE SYNTHETASE-RELATED"/>
    <property type="match status" value="1"/>
</dbReference>
<comment type="catalytic activity">
    <reaction evidence="19">
        <text>(6S)-5,6,7,8-tetrahydrofolyl-(gamma-L-Glu)(n) + L-glutamate + ATP = (6S)-5,6,7,8-tetrahydrofolyl-(gamma-L-Glu)(n+1) + ADP + phosphate + H(+)</text>
        <dbReference type="Rhea" id="RHEA:10580"/>
        <dbReference type="Rhea" id="RHEA-COMP:14738"/>
        <dbReference type="Rhea" id="RHEA-COMP:14740"/>
        <dbReference type="ChEBI" id="CHEBI:15378"/>
        <dbReference type="ChEBI" id="CHEBI:29985"/>
        <dbReference type="ChEBI" id="CHEBI:30616"/>
        <dbReference type="ChEBI" id="CHEBI:43474"/>
        <dbReference type="ChEBI" id="CHEBI:141005"/>
        <dbReference type="ChEBI" id="CHEBI:456216"/>
        <dbReference type="EC" id="6.3.2.17"/>
    </reaction>
</comment>
<dbReference type="PANTHER" id="PTHR11136">
    <property type="entry name" value="FOLYLPOLYGLUTAMATE SYNTHASE-RELATED"/>
    <property type="match status" value="1"/>
</dbReference>
<evidence type="ECO:0000256" key="17">
    <source>
        <dbReference type="ARBA" id="ARBA00030592"/>
    </source>
</evidence>
<evidence type="ECO:0000256" key="8">
    <source>
        <dbReference type="ARBA" id="ARBA00013025"/>
    </source>
</evidence>
<dbReference type="GO" id="GO:0005524">
    <property type="term" value="F:ATP binding"/>
    <property type="evidence" value="ECO:0007669"/>
    <property type="project" value="UniProtKB-KW"/>
</dbReference>
<keyword evidence="13 23" id="KW-0067">ATP-binding</keyword>
<dbReference type="SUPFAM" id="SSF53244">
    <property type="entry name" value="MurD-like peptide ligases, peptide-binding domain"/>
    <property type="match status" value="1"/>
</dbReference>
<evidence type="ECO:0000256" key="23">
    <source>
        <dbReference type="PIRNR" id="PIRNR001563"/>
    </source>
</evidence>
<evidence type="ECO:0000256" key="20">
    <source>
        <dbReference type="ARBA" id="ARBA00047808"/>
    </source>
</evidence>
<keyword evidence="11" id="KW-0479">Metal-binding</keyword>
<dbReference type="Gene3D" id="3.90.190.20">
    <property type="entry name" value="Mur ligase, C-terminal domain"/>
    <property type="match status" value="1"/>
</dbReference>
<keyword evidence="14" id="KW-0460">Magnesium</keyword>
<keyword evidence="12 23" id="KW-0547">Nucleotide-binding</keyword>
<comment type="catalytic activity">
    <reaction evidence="22">
        <text>7,8-dihydropteroate + L-glutamate + ATP = 7,8-dihydrofolate + ADP + phosphate + H(+)</text>
        <dbReference type="Rhea" id="RHEA:23584"/>
        <dbReference type="ChEBI" id="CHEBI:15378"/>
        <dbReference type="ChEBI" id="CHEBI:17839"/>
        <dbReference type="ChEBI" id="CHEBI:29985"/>
        <dbReference type="ChEBI" id="CHEBI:30616"/>
        <dbReference type="ChEBI" id="CHEBI:43474"/>
        <dbReference type="ChEBI" id="CHEBI:57451"/>
        <dbReference type="ChEBI" id="CHEBI:456216"/>
        <dbReference type="EC" id="6.3.2.12"/>
    </reaction>
</comment>
<keyword evidence="15" id="KW-0289">Folate biosynthesis</keyword>
<evidence type="ECO:0000256" key="6">
    <source>
        <dbReference type="ARBA" id="ARBA00011245"/>
    </source>
</evidence>
<dbReference type="PIRSF" id="PIRSF001563">
    <property type="entry name" value="Folylpolyglu_synth"/>
    <property type="match status" value="1"/>
</dbReference>
<evidence type="ECO:0000256" key="1">
    <source>
        <dbReference type="ARBA" id="ARBA00001946"/>
    </source>
</evidence>
<comment type="function">
    <text evidence="2">Functions in two distinct reactions of the de novo folate biosynthetic pathway. Catalyzes the addition of a glutamate residue to dihydropteroate (7,8-dihydropteroate or H2Pte) to form dihydrofolate (7,8-dihydrofolate monoglutamate or H2Pte-Glu). Also catalyzes successive additions of L-glutamate to tetrahydrofolate or 10-formyltetrahydrofolate or 5,10-methylenetetrahydrofolate, leading to folylpolyglutamate derivatives.</text>
</comment>
<dbReference type="Pfam" id="PF02875">
    <property type="entry name" value="Mur_ligase_C"/>
    <property type="match status" value="1"/>
</dbReference>
<dbReference type="RefSeq" id="WP_123141900.1">
    <property type="nucleotide sequence ID" value="NZ_NRRH01000041.1"/>
</dbReference>
<dbReference type="Gene3D" id="3.40.1190.10">
    <property type="entry name" value="Mur-like, catalytic domain"/>
    <property type="match status" value="1"/>
</dbReference>
<dbReference type="AlphaFoldDB" id="A0A4V2W939"/>
<dbReference type="GO" id="GO:0046654">
    <property type="term" value="P:tetrahydrofolate biosynthetic process"/>
    <property type="evidence" value="ECO:0007669"/>
    <property type="project" value="UniProtKB-UniPathway"/>
</dbReference>
<comment type="subunit">
    <text evidence="6">Monomer.</text>
</comment>
<proteinExistence type="inferred from homology"/>
<evidence type="ECO:0000256" key="14">
    <source>
        <dbReference type="ARBA" id="ARBA00022842"/>
    </source>
</evidence>
<reference evidence="26 27" key="1">
    <citation type="submission" date="2019-03" db="EMBL/GenBank/DDBJ databases">
        <title>Genomic Encyclopedia of Type Strains, Phase IV (KMG-IV): sequencing the most valuable type-strain genomes for metagenomic binning, comparative biology and taxonomic classification.</title>
        <authorList>
            <person name="Goeker M."/>
        </authorList>
    </citation>
    <scope>NUCLEOTIDE SEQUENCE [LARGE SCALE GENOMIC DNA]</scope>
    <source>
        <strain evidence="26 27">DSM 203</strain>
    </source>
</reference>
<evidence type="ECO:0000256" key="21">
    <source>
        <dbReference type="ARBA" id="ARBA00049035"/>
    </source>
</evidence>
<dbReference type="FunFam" id="3.40.1190.10:FF:000004">
    <property type="entry name" value="Dihydrofolate synthase/folylpolyglutamate synthase"/>
    <property type="match status" value="1"/>
</dbReference>
<evidence type="ECO:0000256" key="10">
    <source>
        <dbReference type="ARBA" id="ARBA00022598"/>
    </source>
</evidence>
<dbReference type="GO" id="GO:0008841">
    <property type="term" value="F:dihydrofolate synthase activity"/>
    <property type="evidence" value="ECO:0007669"/>
    <property type="project" value="UniProtKB-EC"/>
</dbReference>
<dbReference type="NCBIfam" id="TIGR01499">
    <property type="entry name" value="folC"/>
    <property type="match status" value="1"/>
</dbReference>
<dbReference type="GO" id="GO:0004326">
    <property type="term" value="F:tetrahydrofolylpolyglutamate synthase activity"/>
    <property type="evidence" value="ECO:0007669"/>
    <property type="project" value="UniProtKB-EC"/>
</dbReference>
<evidence type="ECO:0000256" key="11">
    <source>
        <dbReference type="ARBA" id="ARBA00022723"/>
    </source>
</evidence>
<gene>
    <name evidence="26" type="ORF">EDC29_11424</name>
</gene>
<dbReference type="InterPro" id="IPR001645">
    <property type="entry name" value="Folylpolyglutamate_synth"/>
</dbReference>
<comment type="similarity">
    <text evidence="5 23">Belongs to the folylpolyglutamate synthase family.</text>
</comment>
<dbReference type="InterPro" id="IPR013221">
    <property type="entry name" value="Mur_ligase_cen"/>
</dbReference>
<dbReference type="InterPro" id="IPR004101">
    <property type="entry name" value="Mur_ligase_C"/>
</dbReference>
<evidence type="ECO:0000256" key="13">
    <source>
        <dbReference type="ARBA" id="ARBA00022840"/>
    </source>
</evidence>
<organism evidence="26 27">
    <name type="scientific">Marichromatium gracile</name>
    <name type="common">Chromatium gracile</name>
    <dbReference type="NCBI Taxonomy" id="1048"/>
    <lineage>
        <taxon>Bacteria</taxon>
        <taxon>Pseudomonadati</taxon>
        <taxon>Pseudomonadota</taxon>
        <taxon>Gammaproteobacteria</taxon>
        <taxon>Chromatiales</taxon>
        <taxon>Chromatiaceae</taxon>
        <taxon>Marichromatium</taxon>
    </lineage>
</organism>
<feature type="domain" description="Mur ligase C-terminal" evidence="24">
    <location>
        <begin position="287"/>
        <end position="411"/>
    </location>
</feature>
<evidence type="ECO:0000256" key="22">
    <source>
        <dbReference type="ARBA" id="ARBA00049161"/>
    </source>
</evidence>
<dbReference type="Proteomes" id="UP000295247">
    <property type="component" value="Unassembled WGS sequence"/>
</dbReference>
<dbReference type="InterPro" id="IPR036565">
    <property type="entry name" value="Mur-like_cat_sf"/>
</dbReference>
<evidence type="ECO:0000256" key="19">
    <source>
        <dbReference type="ARBA" id="ARBA00047493"/>
    </source>
</evidence>
<comment type="caution">
    <text evidence="26">The sequence shown here is derived from an EMBL/GenBank/DDBJ whole genome shotgun (WGS) entry which is preliminary data.</text>
</comment>
<keyword evidence="10 23" id="KW-0436">Ligase</keyword>
<evidence type="ECO:0000259" key="25">
    <source>
        <dbReference type="Pfam" id="PF08245"/>
    </source>
</evidence>
<comment type="cofactor">
    <cofactor evidence="1">
        <name>Mg(2+)</name>
        <dbReference type="ChEBI" id="CHEBI:18420"/>
    </cofactor>
</comment>
<name>A0A4V2W939_MARGR</name>
<sequence>MRFDTLEAWLDWQAALHPRTMELGLDRVRAVWRRLEHGPFACPVISVAGTNGKGSCVAMLEATALAAGYRCGTYGSPHLVHYNERIRIDGEPVDDAALIGAFDRIDQARGEISLTYFEFATLAALDLFARAGLDLVVLEVGLGGRLDAVNLIDADVAVVTSIGLDHTDWLGESLDDIAREKAGIFRPARAAVIGQRDAPAALREAALGCGARPLQLGVEFDRHGAEAGWEWQGPDGRRHALPLPAMRGEFQRDNAAAAITALDALRERLPIPRNALRQGLGRARLPGRFQVLPGTPSHILDVAHNAQAAAALATNLRAFASRGLAVRVVLAMLADKEPEALFAALADQVTHWYLTETDDARAMARETLRARLGAAGLAAEDCSLCVDPAEALARADAASEGEDCVLVCGSFTTVGAALRVLGHG</sequence>
<comment type="pathway">
    <text evidence="3">Cofactor biosynthesis; tetrahydrofolate biosynthesis; 7,8-dihydrofolate from 2-amino-4-hydroxy-6-hydroxymethyl-7,8-dihydropteridine diphosphate and 4-aminobenzoate: step 2/2.</text>
</comment>
<dbReference type="Pfam" id="PF08245">
    <property type="entry name" value="Mur_ligase_M"/>
    <property type="match status" value="1"/>
</dbReference>
<feature type="domain" description="Mur ligase central" evidence="25">
    <location>
        <begin position="47"/>
        <end position="205"/>
    </location>
</feature>
<comment type="catalytic activity">
    <reaction evidence="21">
        <text>(6R)-5,10-methylenetetrahydrofolyl-(gamma-L-Glu)(n) + L-glutamate + ATP = (6R)-5,10-methylenetetrahydrofolyl-(gamma-L-Glu)(n+1) + ADP + phosphate + H(+)</text>
        <dbReference type="Rhea" id="RHEA:51912"/>
        <dbReference type="Rhea" id="RHEA-COMP:13257"/>
        <dbReference type="Rhea" id="RHEA-COMP:13258"/>
        <dbReference type="ChEBI" id="CHEBI:15378"/>
        <dbReference type="ChEBI" id="CHEBI:29985"/>
        <dbReference type="ChEBI" id="CHEBI:30616"/>
        <dbReference type="ChEBI" id="CHEBI:43474"/>
        <dbReference type="ChEBI" id="CHEBI:136572"/>
        <dbReference type="ChEBI" id="CHEBI:456216"/>
        <dbReference type="EC" id="6.3.2.17"/>
    </reaction>
</comment>
<dbReference type="GO" id="GO:0046656">
    <property type="term" value="P:folic acid biosynthetic process"/>
    <property type="evidence" value="ECO:0007669"/>
    <property type="project" value="UniProtKB-KW"/>
</dbReference>
<evidence type="ECO:0000256" key="5">
    <source>
        <dbReference type="ARBA" id="ARBA00008276"/>
    </source>
</evidence>
<evidence type="ECO:0000256" key="16">
    <source>
        <dbReference type="ARBA" id="ARBA00030048"/>
    </source>
</evidence>
<evidence type="ECO:0000313" key="27">
    <source>
        <dbReference type="Proteomes" id="UP000295247"/>
    </source>
</evidence>